<dbReference type="InterPro" id="IPR002173">
    <property type="entry name" value="Carboh/pur_kinase_PfkB_CS"/>
</dbReference>
<organism evidence="16 17">
    <name type="scientific">Pseudaquabacterium pictum</name>
    <dbReference type="NCBI Taxonomy" id="2315236"/>
    <lineage>
        <taxon>Bacteria</taxon>
        <taxon>Pseudomonadati</taxon>
        <taxon>Pseudomonadota</taxon>
        <taxon>Betaproteobacteria</taxon>
        <taxon>Burkholderiales</taxon>
        <taxon>Sphaerotilaceae</taxon>
        <taxon>Pseudaquabacterium</taxon>
    </lineage>
</organism>
<dbReference type="AlphaFoldDB" id="A0A480AR31"/>
<dbReference type="InterPro" id="IPR011611">
    <property type="entry name" value="PfkB_dom"/>
</dbReference>
<dbReference type="PANTHER" id="PTHR43085:SF15">
    <property type="entry name" value="2-DEHYDRO-3-DEOXYGLUCONOKINASE"/>
    <property type="match status" value="1"/>
</dbReference>
<dbReference type="CDD" id="cd01166">
    <property type="entry name" value="KdgK"/>
    <property type="match status" value="1"/>
</dbReference>
<dbReference type="GO" id="GO:0006974">
    <property type="term" value="P:DNA damage response"/>
    <property type="evidence" value="ECO:0007669"/>
    <property type="project" value="TreeGrafter"/>
</dbReference>
<evidence type="ECO:0000256" key="8">
    <source>
        <dbReference type="ARBA" id="ARBA00044254"/>
    </source>
</evidence>
<dbReference type="Pfam" id="PF00294">
    <property type="entry name" value="PfkB"/>
    <property type="match status" value="1"/>
</dbReference>
<keyword evidence="3" id="KW-0547">Nucleotide-binding</keyword>
<evidence type="ECO:0000259" key="15">
    <source>
        <dbReference type="Pfam" id="PF00294"/>
    </source>
</evidence>
<keyword evidence="4 16" id="KW-0418">Kinase</keyword>
<sequence length="317" mass="33443">MSRPLRVVCFGECMLELQGQAFGTLQQTYGGDTLNTAVYLARCGAGQGLLVDYATALGDDPLSDGLLQRWQAEGLLTGLVRRLPGRLPGLYLIEVDAAGERRFSYWRDQAAARAYFDTPDGDTPLEQQAGQIDALYFSGISLAILPAAGRQRLLALAARVRASGGLVAFDNNFRPRLWPDLQAARSAFSAATAVASLALMTLDDEQALWGEPDAGRQLQRTLELATAEVVVKRGSAPTLVRGPDRLVQTVPTVPVAQVVDTTAAGDSFAGAYLAARLRGNTVVAAAACGNTLAARVVQHRGALLPAAAMADLLPAPG</sequence>
<comment type="function">
    <text evidence="10">Catalyzes the phosphorylation of 2-keto-3-deoxygluconate (KDG) to produce 2-keto-3-deoxy-6-phosphogluconate (KDPG).</text>
</comment>
<dbReference type="Gene3D" id="3.40.1190.20">
    <property type="match status" value="1"/>
</dbReference>
<evidence type="ECO:0000256" key="7">
    <source>
        <dbReference type="ARBA" id="ARBA00043951"/>
    </source>
</evidence>
<evidence type="ECO:0000256" key="9">
    <source>
        <dbReference type="ARBA" id="ARBA00050729"/>
    </source>
</evidence>
<dbReference type="GO" id="GO:0042840">
    <property type="term" value="P:D-glucuronate catabolic process"/>
    <property type="evidence" value="ECO:0007669"/>
    <property type="project" value="TreeGrafter"/>
</dbReference>
<dbReference type="GO" id="GO:0019698">
    <property type="term" value="P:D-galacturonate catabolic process"/>
    <property type="evidence" value="ECO:0007669"/>
    <property type="project" value="TreeGrafter"/>
</dbReference>
<comment type="similarity">
    <text evidence="1">Belongs to the carbohydrate kinase PfkB family.</text>
</comment>
<evidence type="ECO:0000313" key="17">
    <source>
        <dbReference type="Proteomes" id="UP000301751"/>
    </source>
</evidence>
<evidence type="ECO:0000256" key="1">
    <source>
        <dbReference type="ARBA" id="ARBA00010688"/>
    </source>
</evidence>
<keyword evidence="17" id="KW-1185">Reference proteome</keyword>
<evidence type="ECO:0000256" key="3">
    <source>
        <dbReference type="ARBA" id="ARBA00022741"/>
    </source>
</evidence>
<dbReference type="FunFam" id="3.40.1190.20:FF:000011">
    <property type="entry name" value="2-dehydro-3-deoxygluconokinase, putative"/>
    <property type="match status" value="1"/>
</dbReference>
<dbReference type="OrthoDB" id="9795789at2"/>
<evidence type="ECO:0000256" key="6">
    <source>
        <dbReference type="ARBA" id="ARBA00023277"/>
    </source>
</evidence>
<dbReference type="GO" id="GO:0005524">
    <property type="term" value="F:ATP binding"/>
    <property type="evidence" value="ECO:0007669"/>
    <property type="project" value="UniProtKB-KW"/>
</dbReference>
<feature type="domain" description="Carbohydrate kinase PfkB" evidence="15">
    <location>
        <begin position="6"/>
        <end position="304"/>
    </location>
</feature>
<keyword evidence="6" id="KW-0119">Carbohydrate metabolism</keyword>
<dbReference type="GO" id="GO:0008673">
    <property type="term" value="F:2-dehydro-3-deoxygluconokinase activity"/>
    <property type="evidence" value="ECO:0007669"/>
    <property type="project" value="UniProtKB-EC"/>
</dbReference>
<dbReference type="RefSeq" id="WP_137731896.1">
    <property type="nucleotide sequence ID" value="NZ_BJCL01000002.1"/>
</dbReference>
<evidence type="ECO:0000313" key="16">
    <source>
        <dbReference type="EMBL" id="GCL62155.1"/>
    </source>
</evidence>
<dbReference type="PROSITE" id="PS00584">
    <property type="entry name" value="PFKB_KINASES_2"/>
    <property type="match status" value="1"/>
</dbReference>
<proteinExistence type="inferred from homology"/>
<dbReference type="SUPFAM" id="SSF53613">
    <property type="entry name" value="Ribokinase-like"/>
    <property type="match status" value="1"/>
</dbReference>
<evidence type="ECO:0000256" key="4">
    <source>
        <dbReference type="ARBA" id="ARBA00022777"/>
    </source>
</evidence>
<dbReference type="GO" id="GO:0005829">
    <property type="term" value="C:cytosol"/>
    <property type="evidence" value="ECO:0007669"/>
    <property type="project" value="TreeGrafter"/>
</dbReference>
<dbReference type="Proteomes" id="UP000301751">
    <property type="component" value="Unassembled WGS sequence"/>
</dbReference>
<dbReference type="InterPro" id="IPR029056">
    <property type="entry name" value="Ribokinase-like"/>
</dbReference>
<dbReference type="EC" id="2.7.1.45" evidence="11"/>
<comment type="pathway">
    <text evidence="7">Carbohydrate acid metabolism; 2-dehydro-3-deoxy-D-gluconate degradation; D-glyceraldehyde 3-phosphate and pyruvate from 2-dehydro-3-deoxy-D-gluconate: step 1/2.</text>
</comment>
<dbReference type="EMBL" id="BJCL01000002">
    <property type="protein sequence ID" value="GCL62155.1"/>
    <property type="molecule type" value="Genomic_DNA"/>
</dbReference>
<evidence type="ECO:0000256" key="13">
    <source>
        <dbReference type="ARBA" id="ARBA00075711"/>
    </source>
</evidence>
<evidence type="ECO:0000256" key="14">
    <source>
        <dbReference type="ARBA" id="ARBA00080545"/>
    </source>
</evidence>
<protein>
    <recommendedName>
        <fullName evidence="12">2-dehydro-3-deoxygluconokinase</fullName>
        <ecNumber evidence="11">2.7.1.45</ecNumber>
    </recommendedName>
    <alternativeName>
        <fullName evidence="13">2-keto-3-deoxygluconokinase</fullName>
    </alternativeName>
    <alternativeName>
        <fullName evidence="14">3-deoxy-2-oxo-D-gluconate kinase</fullName>
    </alternativeName>
    <alternativeName>
        <fullName evidence="8">KDG kinase</fullName>
    </alternativeName>
</protein>
<evidence type="ECO:0000256" key="10">
    <source>
        <dbReference type="ARBA" id="ARBA00054997"/>
    </source>
</evidence>
<reference evidence="17" key="1">
    <citation type="submission" date="2019-03" db="EMBL/GenBank/DDBJ databases">
        <title>Aquabacterium pictum sp.nov., the first bacteriochlorophyll a-containing freshwater bacterium in the genus Aquabacterium of the class Betaproteobacteria.</title>
        <authorList>
            <person name="Hirose S."/>
            <person name="Tank M."/>
            <person name="Hara E."/>
            <person name="Tamaki H."/>
            <person name="Takaichi S."/>
            <person name="Haruta S."/>
            <person name="Hanada S."/>
        </authorList>
    </citation>
    <scope>NUCLEOTIDE SEQUENCE [LARGE SCALE GENOMIC DNA]</scope>
    <source>
        <strain evidence="17">W35</strain>
    </source>
</reference>
<gene>
    <name evidence="16" type="primary">kdgK</name>
    <name evidence="16" type="ORF">AQPW35_12360</name>
</gene>
<evidence type="ECO:0000256" key="11">
    <source>
        <dbReference type="ARBA" id="ARBA00066369"/>
    </source>
</evidence>
<dbReference type="InterPro" id="IPR050306">
    <property type="entry name" value="PfkB_Carbo_kinase"/>
</dbReference>
<comment type="caution">
    <text evidence="16">The sequence shown here is derived from an EMBL/GenBank/DDBJ whole genome shotgun (WGS) entry which is preliminary data.</text>
</comment>
<evidence type="ECO:0000256" key="12">
    <source>
        <dbReference type="ARBA" id="ARBA00067931"/>
    </source>
</evidence>
<name>A0A480AR31_9BURK</name>
<dbReference type="PANTHER" id="PTHR43085">
    <property type="entry name" value="HEXOKINASE FAMILY MEMBER"/>
    <property type="match status" value="1"/>
</dbReference>
<evidence type="ECO:0000256" key="2">
    <source>
        <dbReference type="ARBA" id="ARBA00022679"/>
    </source>
</evidence>
<keyword evidence="5" id="KW-0067">ATP-binding</keyword>
<comment type="catalytic activity">
    <reaction evidence="9">
        <text>2-dehydro-3-deoxy-D-gluconate + ATP = 2-dehydro-3-deoxy-6-phospho-D-gluconate + ADP + H(+)</text>
        <dbReference type="Rhea" id="RHEA:14797"/>
        <dbReference type="ChEBI" id="CHEBI:15378"/>
        <dbReference type="ChEBI" id="CHEBI:30616"/>
        <dbReference type="ChEBI" id="CHEBI:57569"/>
        <dbReference type="ChEBI" id="CHEBI:57990"/>
        <dbReference type="ChEBI" id="CHEBI:456216"/>
        <dbReference type="EC" id="2.7.1.45"/>
    </reaction>
</comment>
<evidence type="ECO:0000256" key="5">
    <source>
        <dbReference type="ARBA" id="ARBA00022840"/>
    </source>
</evidence>
<accession>A0A480AR31</accession>
<keyword evidence="2" id="KW-0808">Transferase</keyword>